<dbReference type="PROSITE" id="PS50802">
    <property type="entry name" value="OTU"/>
    <property type="match status" value="1"/>
</dbReference>
<keyword evidence="5" id="KW-0378">Hydrolase</keyword>
<evidence type="ECO:0000256" key="6">
    <source>
        <dbReference type="ARBA" id="ARBA00022807"/>
    </source>
</evidence>
<feature type="compositionally biased region" description="Basic and acidic residues" evidence="7">
    <location>
        <begin position="1227"/>
        <end position="1241"/>
    </location>
</feature>
<evidence type="ECO:0000256" key="2">
    <source>
        <dbReference type="ARBA" id="ARBA00012759"/>
    </source>
</evidence>
<feature type="region of interest" description="Disordered" evidence="7">
    <location>
        <begin position="692"/>
        <end position="756"/>
    </location>
</feature>
<dbReference type="EC" id="3.4.19.12" evidence="2"/>
<feature type="compositionally biased region" description="Basic and acidic residues" evidence="7">
    <location>
        <begin position="1420"/>
        <end position="1431"/>
    </location>
</feature>
<evidence type="ECO:0000256" key="4">
    <source>
        <dbReference type="ARBA" id="ARBA00022786"/>
    </source>
</evidence>
<dbReference type="CDD" id="cd17059">
    <property type="entry name" value="Ubl_OTU1"/>
    <property type="match status" value="1"/>
</dbReference>
<dbReference type="EMBL" id="CALNXI010000014">
    <property type="protein sequence ID" value="CAH3014766.1"/>
    <property type="molecule type" value="Genomic_DNA"/>
</dbReference>
<dbReference type="Pfam" id="PF21403">
    <property type="entry name" value="OTU1_UBXL"/>
    <property type="match status" value="1"/>
</dbReference>
<comment type="catalytic activity">
    <reaction evidence="1">
        <text>Thiol-dependent hydrolysis of ester, thioester, amide, peptide and isopeptide bonds formed by the C-terminal Gly of ubiquitin (a 76-residue protein attached to proteins as an intracellular targeting signal).</text>
        <dbReference type="EC" id="3.4.19.12"/>
    </reaction>
</comment>
<feature type="compositionally biased region" description="Basic and acidic residues" evidence="7">
    <location>
        <begin position="1208"/>
        <end position="1217"/>
    </location>
</feature>
<feature type="compositionally biased region" description="Polar residues" evidence="7">
    <location>
        <begin position="1035"/>
        <end position="1045"/>
    </location>
</feature>
<keyword evidence="6" id="KW-0788">Thiol protease</keyword>
<dbReference type="Gene3D" id="3.10.20.90">
    <property type="entry name" value="Phosphatidylinositol 3-kinase Catalytic Subunit, Chain A, domain 1"/>
    <property type="match status" value="1"/>
</dbReference>
<dbReference type="InterPro" id="IPR048857">
    <property type="entry name" value="OTU1_Ubl"/>
</dbReference>
<feature type="region of interest" description="Disordered" evidence="7">
    <location>
        <begin position="963"/>
        <end position="987"/>
    </location>
</feature>
<evidence type="ECO:0000313" key="9">
    <source>
        <dbReference type="EMBL" id="CAH3014766.1"/>
    </source>
</evidence>
<feature type="compositionally biased region" description="Polar residues" evidence="7">
    <location>
        <begin position="1368"/>
        <end position="1406"/>
    </location>
</feature>
<gene>
    <name evidence="9" type="ORF">PEVE_00006231</name>
</gene>
<evidence type="ECO:0000256" key="7">
    <source>
        <dbReference type="SAM" id="MobiDB-lite"/>
    </source>
</evidence>
<dbReference type="CDD" id="cd22769">
    <property type="entry name" value="OTU_VCIP135"/>
    <property type="match status" value="1"/>
</dbReference>
<feature type="compositionally biased region" description="Low complexity" evidence="7">
    <location>
        <begin position="976"/>
        <end position="987"/>
    </location>
</feature>
<dbReference type="PANTHER" id="PTHR14843:SF2">
    <property type="entry name" value="DEUBIQUITINATING PROTEIN VCPIP1"/>
    <property type="match status" value="1"/>
</dbReference>
<sequence length="1431" mass="156686">MWRGLRVYSGVCPDPECHTKLYFPSYASSSVECTGCGQHHAKDYLLNVEDIEDPDVALRSLLRSVLLGHMSSKTTPDLVKVKGFSNYHCKLLSPLLTHYGMDKRTGEGKLLSEMGQGEVFDCALLGDRAFQIETEHIDTAGYGRDKTGSLMYLKNTLDAIKLVNDNDERLIPVHVDGDGHCLVHAISRALVGREIFWHALRANLKNHLKTELHKYKGLFRDFIHDEEWKDIISEADPYFEPPDGEGLGLRNIHLFGLANVLHRPIILLDNVSGMQSSGDYTGIFLPALIPEHKCKKDNILNKPLAVAWSSSGRNHFIPLVGVKGKPLPKLPQWLIPKAWGIPNEVVKQYVEFDSQGNCFIGGERCLQEKYLQRLVKAMDDLFLKVNSISAELVTEVHQFVYKPSGMVGVKPETVTKSTKVAVAEGRLYRCLSCNALSEVHVDFSSEMLKQGGELYEIAVQTHGQLREGLSYTFPAHDLTCVFDAERNSLVAVKHKNMTLLECHHCHGPLRRVNSDGSVVYANGDRTATPVEGKSRCGCGFKHYWNGQEYDNMPESFPINLEWGGQTVSEIVYWFQYEQDTSLNSNVYDVAAKLVQKHFPGEFGSERLVQKVVDIILRQTAKKEGENKGARPDNIPQNAHAANADEDPNAVSPFTPSKIILTGEKKKTLHREELTMSETERVLKTRTEHHAAIMQKRRSGEGAKKLVNKEAKVPKQQAGNKPQPSSLQASPVKQEHNRVSPGQPTTKRTDKKVRLSTSDGKQCMITLAVDATFKQLQDLIEKELGIPSKELRIRYGFPPQALQPPEEGHENDPVPLQHGDRVMVEHLKPTVLEEQPPDVVMSELKAPGSEGSASTSASGTNPQGQGQNNAAMASVLLSALGALTGQDMWEAAQSCHEMFDRGGYFYNKVWHDLGPLKPNQHCTLPFFPNKVFAYNAEKDRLDLCLGQRHIQVQPLDKETLQLAHSRPTQVPADERSSGLSSEASFSGAIGHRVTSHSRIAFSGEGRTLSNVQPPGTGSAESLSSGIQLAGPRTSEIENGNSVSLSSKEGLAKDQGQTSSSESVVAKEGSVQVKENIQQMLVESQEVVASVPKVQGGEPVPEVVTESGIPVTRPVAQIDDSQSEVKQTVQSGGGQSIATEAATEMAAENENMDVKIEENVQEPFVGSPVPMVEEPTTDTSAEMTSKPVVCEGADTGLAIESSMGIENVETHQDKAKCDVTDDNSTKVTEQGEKGEDHSNDSKECISMMETDQIGTKEGYMTQEVTPGTLGSHTPGDSANDYNKKEPIVDLASVSMETDHVTNKEDSLSLQVAQGMFGVQASGAIDNKRGGKDTVVDSSQLDAVGDPTGFQSSEKAMTYPSVVMDMEIDNQGETSEPNPASTSSLQPQDNYPLSDISLNTESLNSTDTANMKRDVIPTAPTEKNVDHDGEPPVQ</sequence>
<feature type="region of interest" description="Disordered" evidence="7">
    <location>
        <begin position="1003"/>
        <end position="1067"/>
    </location>
</feature>
<feature type="region of interest" description="Disordered" evidence="7">
    <location>
        <begin position="1261"/>
        <end position="1280"/>
    </location>
</feature>
<feature type="compositionally biased region" description="Polar residues" evidence="7">
    <location>
        <begin position="1006"/>
        <end position="1025"/>
    </location>
</feature>
<feature type="region of interest" description="Disordered" evidence="7">
    <location>
        <begin position="1362"/>
        <end position="1431"/>
    </location>
</feature>
<proteinExistence type="predicted"/>
<dbReference type="Proteomes" id="UP001159427">
    <property type="component" value="Unassembled WGS sequence"/>
</dbReference>
<reference evidence="9 10" key="1">
    <citation type="submission" date="2022-05" db="EMBL/GenBank/DDBJ databases">
        <authorList>
            <consortium name="Genoscope - CEA"/>
            <person name="William W."/>
        </authorList>
    </citation>
    <scope>NUCLEOTIDE SEQUENCE [LARGE SCALE GENOMIC DNA]</scope>
</reference>
<dbReference type="PANTHER" id="PTHR14843">
    <property type="entry name" value="DEUBIQUITINATING PROTEIN VCIP135"/>
    <property type="match status" value="1"/>
</dbReference>
<evidence type="ECO:0000256" key="5">
    <source>
        <dbReference type="ARBA" id="ARBA00022801"/>
    </source>
</evidence>
<keyword evidence="4" id="KW-0833">Ubl conjugation pathway</keyword>
<dbReference type="InterPro" id="IPR045827">
    <property type="entry name" value="VCPIP1_N"/>
</dbReference>
<keyword evidence="10" id="KW-1185">Reference proteome</keyword>
<dbReference type="Gene3D" id="3.90.70.80">
    <property type="match status" value="1"/>
</dbReference>
<dbReference type="InterPro" id="IPR039087">
    <property type="entry name" value="VCPIP1"/>
</dbReference>
<dbReference type="Pfam" id="PF02338">
    <property type="entry name" value="OTU"/>
    <property type="match status" value="1"/>
</dbReference>
<dbReference type="InterPro" id="IPR003323">
    <property type="entry name" value="OTU_dom"/>
</dbReference>
<accession>A0ABN8LFU7</accession>
<feature type="compositionally biased region" description="Polar residues" evidence="7">
    <location>
        <begin position="1261"/>
        <end position="1278"/>
    </location>
</feature>
<name>A0ABN8LFU7_9CNID</name>
<evidence type="ECO:0000256" key="3">
    <source>
        <dbReference type="ARBA" id="ARBA00022670"/>
    </source>
</evidence>
<feature type="region of interest" description="Disordered" evidence="7">
    <location>
        <begin position="841"/>
        <end position="866"/>
    </location>
</feature>
<comment type="caution">
    <text evidence="9">The sequence shown here is derived from an EMBL/GenBank/DDBJ whole genome shotgun (WGS) entry which is preliminary data.</text>
</comment>
<evidence type="ECO:0000259" key="8">
    <source>
        <dbReference type="PROSITE" id="PS50802"/>
    </source>
</evidence>
<feature type="region of interest" description="Disordered" evidence="7">
    <location>
        <begin position="1208"/>
        <end position="1242"/>
    </location>
</feature>
<feature type="compositionally biased region" description="Low complexity" evidence="7">
    <location>
        <begin position="847"/>
        <end position="859"/>
    </location>
</feature>
<keyword evidence="3" id="KW-0645">Protease</keyword>
<evidence type="ECO:0000256" key="1">
    <source>
        <dbReference type="ARBA" id="ARBA00000707"/>
    </source>
</evidence>
<feature type="compositionally biased region" description="Basic and acidic residues" evidence="7">
    <location>
        <begin position="621"/>
        <end position="630"/>
    </location>
</feature>
<protein>
    <recommendedName>
        <fullName evidence="2">ubiquitinyl hydrolase 1</fullName>
        <ecNumber evidence="2">3.4.19.12</ecNumber>
    </recommendedName>
</protein>
<feature type="compositionally biased region" description="Polar residues" evidence="7">
    <location>
        <begin position="716"/>
        <end position="730"/>
    </location>
</feature>
<feature type="region of interest" description="Disordered" evidence="7">
    <location>
        <begin position="621"/>
        <end position="662"/>
    </location>
</feature>
<organism evidence="9 10">
    <name type="scientific">Porites evermanni</name>
    <dbReference type="NCBI Taxonomy" id="104178"/>
    <lineage>
        <taxon>Eukaryota</taxon>
        <taxon>Metazoa</taxon>
        <taxon>Cnidaria</taxon>
        <taxon>Anthozoa</taxon>
        <taxon>Hexacorallia</taxon>
        <taxon>Scleractinia</taxon>
        <taxon>Fungiina</taxon>
        <taxon>Poritidae</taxon>
        <taxon>Porites</taxon>
    </lineage>
</organism>
<dbReference type="Pfam" id="PF19437">
    <property type="entry name" value="VCIP135_N"/>
    <property type="match status" value="1"/>
</dbReference>
<feature type="compositionally biased region" description="Basic and acidic residues" evidence="7">
    <location>
        <begin position="697"/>
        <end position="712"/>
    </location>
</feature>
<feature type="domain" description="OTU" evidence="8">
    <location>
        <begin position="170"/>
        <end position="322"/>
    </location>
</feature>
<evidence type="ECO:0000313" key="10">
    <source>
        <dbReference type="Proteomes" id="UP001159427"/>
    </source>
</evidence>